<name>A0A060QII5_9PROT</name>
<dbReference type="InterPro" id="IPR016181">
    <property type="entry name" value="Acyl_CoA_acyltransferase"/>
</dbReference>
<dbReference type="eggNOG" id="COG3146">
    <property type="taxonomic scope" value="Bacteria"/>
</dbReference>
<dbReference type="PANTHER" id="PTHR47017:SF1">
    <property type="entry name" value="ACYL-COA"/>
    <property type="match status" value="1"/>
</dbReference>
<accession>A0A060QII5</accession>
<dbReference type="PANTHER" id="PTHR47017">
    <property type="entry name" value="ACYL-COA"/>
    <property type="match status" value="1"/>
</dbReference>
<dbReference type="Pfam" id="PF04339">
    <property type="entry name" value="FemAB_like"/>
    <property type="match status" value="1"/>
</dbReference>
<dbReference type="InterPro" id="IPR007434">
    <property type="entry name" value="FemAB-like"/>
</dbReference>
<evidence type="ECO:0008006" key="3">
    <source>
        <dbReference type="Google" id="ProtNLM"/>
    </source>
</evidence>
<protein>
    <recommendedName>
        <fullName evidence="3">COGs COG3146</fullName>
    </recommendedName>
</protein>
<comment type="caution">
    <text evidence="1">The sequence shown here is derived from an EMBL/GenBank/DDBJ whole genome shotgun (WGS) entry which is preliminary data.</text>
</comment>
<gene>
    <name evidence="1" type="ORF">ASAP_2670</name>
</gene>
<dbReference type="Proteomes" id="UP000027583">
    <property type="component" value="Unassembled WGS sequence"/>
</dbReference>
<reference evidence="1 2" key="2">
    <citation type="journal article" date="2014" name="PLoS ONE">
        <title>Evolution of mitochondria reconstructed from the energy metabolism of living bacteria.</title>
        <authorList>
            <person name="Degli Esposti M."/>
            <person name="Chouaia B."/>
            <person name="Comandatore F."/>
            <person name="Crotti E."/>
            <person name="Sassera D."/>
            <person name="Lievens P.M."/>
            <person name="Daffonchio D."/>
            <person name="Bandi C."/>
        </authorList>
    </citation>
    <scope>NUCLEOTIDE SEQUENCE [LARGE SCALE GENOMIC DNA]</scope>
    <source>
        <strain evidence="1 2">SF2.1</strain>
    </source>
</reference>
<evidence type="ECO:0000313" key="1">
    <source>
        <dbReference type="EMBL" id="CDG40715.1"/>
    </source>
</evidence>
<dbReference type="AlphaFoldDB" id="A0A060QII5"/>
<organism evidence="1 2">
    <name type="scientific">Asaia bogorensis</name>
    <dbReference type="NCBI Taxonomy" id="91915"/>
    <lineage>
        <taxon>Bacteria</taxon>
        <taxon>Pseudomonadati</taxon>
        <taxon>Pseudomonadota</taxon>
        <taxon>Alphaproteobacteria</taxon>
        <taxon>Acetobacterales</taxon>
        <taxon>Acetobacteraceae</taxon>
        <taxon>Asaia</taxon>
    </lineage>
</organism>
<dbReference type="SUPFAM" id="SSF55729">
    <property type="entry name" value="Acyl-CoA N-acyltransferases (Nat)"/>
    <property type="match status" value="1"/>
</dbReference>
<dbReference type="Gene3D" id="3.40.630.30">
    <property type="match status" value="1"/>
</dbReference>
<reference evidence="1 2" key="1">
    <citation type="journal article" date="2014" name="Genome Biol. Evol.">
        <title>Acetic acid bacteria genomes reveal functional traits for adaptation to life in insect guts.</title>
        <authorList>
            <person name="Chouaia B."/>
            <person name="Gaiarsa S."/>
            <person name="Crotti E."/>
            <person name="Comandatore F."/>
            <person name="Degli Esposti M."/>
            <person name="Ricci I."/>
            <person name="Alma A."/>
            <person name="Favia G."/>
            <person name="Bandi C."/>
            <person name="Daffonchio D."/>
        </authorList>
    </citation>
    <scope>NUCLEOTIDE SEQUENCE [LARGE SCALE GENOMIC DNA]</scope>
    <source>
        <strain evidence="1 2">SF2.1</strain>
    </source>
</reference>
<sequence length="405" mass="45855">MPDKVVLPPGPDHMLPMTDWSLTLHASIAEIDAALWDRCAGDDNPFLSHGFFLTLEESGSVGVRTGWLPRYAALRNGEALLAVAPLFLKGHSYGEYVFDQSWARAYEQAGGDYYPKLQIAVPFSPVSGPRLLIDLVRLTHDHLTEGTVRGVFGDALRRACQELGLSSIHMTFCTGQEQEALASHGWMERLGLQYHWHNNGYQDFEQFLEALASRKRKAIRRERRDAQGCGLEFRTLRGPEITGRDWDRFYGFYQATIDRKWGQAYLTRAFFSGLSERLGEKIVLMQALHEGEPVAAALNLAGRDTLYGRNWGCEGEWPFLHFELCYYRAIDFAITHGLSRVEAGAQGEHKIQRGYLPSLTYSSHYIRDPALARAVRPYLAEERRAILEEKDALAALSPYRHENSC</sequence>
<dbReference type="EMBL" id="CBLX010000023">
    <property type="protein sequence ID" value="CDG40715.1"/>
    <property type="molecule type" value="Genomic_DNA"/>
</dbReference>
<evidence type="ECO:0000313" key="2">
    <source>
        <dbReference type="Proteomes" id="UP000027583"/>
    </source>
</evidence>
<proteinExistence type="predicted"/>